<evidence type="ECO:0000256" key="1">
    <source>
        <dbReference type="SAM" id="SignalP"/>
    </source>
</evidence>
<gene>
    <name evidence="2" type="ORF">QJ522_01460</name>
</gene>
<accession>A0AAW6TW99</accession>
<proteinExistence type="predicted"/>
<reference evidence="2" key="1">
    <citation type="submission" date="2023-05" db="EMBL/GenBank/DDBJ databases">
        <title>Anaerotaeda fermentans gen. nov., sp. nov., a novel anaerobic planctomycete of the new family within the order Sedimentisphaerales isolated from Taman Peninsula, Russia.</title>
        <authorList>
            <person name="Khomyakova M.A."/>
            <person name="Merkel A.Y."/>
            <person name="Slobodkin A.I."/>
        </authorList>
    </citation>
    <scope>NUCLEOTIDE SEQUENCE</scope>
    <source>
        <strain evidence="2">M17dextr</strain>
    </source>
</reference>
<feature type="chain" id="PRO_5043969771" evidence="1">
    <location>
        <begin position="29"/>
        <end position="390"/>
    </location>
</feature>
<evidence type="ECO:0000313" key="3">
    <source>
        <dbReference type="Proteomes" id="UP001431776"/>
    </source>
</evidence>
<protein>
    <submittedName>
        <fullName evidence="2">Uncharacterized protein</fullName>
    </submittedName>
</protein>
<organism evidence="2 3">
    <name type="scientific">Anaerobaca lacustris</name>
    <dbReference type="NCBI Taxonomy" id="3044600"/>
    <lineage>
        <taxon>Bacteria</taxon>
        <taxon>Pseudomonadati</taxon>
        <taxon>Planctomycetota</taxon>
        <taxon>Phycisphaerae</taxon>
        <taxon>Sedimentisphaerales</taxon>
        <taxon>Anaerobacaceae</taxon>
        <taxon>Anaerobaca</taxon>
    </lineage>
</organism>
<keyword evidence="1" id="KW-0732">Signal</keyword>
<dbReference type="Proteomes" id="UP001431776">
    <property type="component" value="Unassembled WGS sequence"/>
</dbReference>
<dbReference type="RefSeq" id="WP_349243103.1">
    <property type="nucleotide sequence ID" value="NZ_JASCXX010000001.1"/>
</dbReference>
<keyword evidence="3" id="KW-1185">Reference proteome</keyword>
<evidence type="ECO:0000313" key="2">
    <source>
        <dbReference type="EMBL" id="MDI6447693.1"/>
    </source>
</evidence>
<feature type="signal peptide" evidence="1">
    <location>
        <begin position="1"/>
        <end position="28"/>
    </location>
</feature>
<name>A0AAW6TW99_9BACT</name>
<sequence length="390" mass="43902">MRANIRKQIGGAVAAMLIVTLLSPQVQAIPPDPDNAALLYYQTLLIHHERDEEIWDFYDEFVKGRTGPTDGIRQYVAGSHAALEYAKLATEVQDCDWGLPYSKGFSMLLIHLSQLRSLSRLMIADARLCAYDGRYEAALDRCLRVHRMAYHIGDDTLVSYLVASGVRDISYACMRDVIGQAWNDPTLLRWLRGELSQPAVREISPVRPLEIEREIVMDLMRMDRVRELADALSGESQEKEAERIIASANEEILGRARRIYSERVQEMLDVWAGPMSYREAHSQLNQLKSRSDPDDPASVLAGAIAPPMSRMYGSKVRTDAHAHAVRAGIEVCLHRAETGSLPATLPTDLPKDPFSGEDFEYGPTDQGFVLRCRARDLDKDTVHEYAFTLR</sequence>
<dbReference type="AlphaFoldDB" id="A0AAW6TW99"/>
<comment type="caution">
    <text evidence="2">The sequence shown here is derived from an EMBL/GenBank/DDBJ whole genome shotgun (WGS) entry which is preliminary data.</text>
</comment>
<dbReference type="EMBL" id="JASCXX010000001">
    <property type="protein sequence ID" value="MDI6447693.1"/>
    <property type="molecule type" value="Genomic_DNA"/>
</dbReference>